<evidence type="ECO:0000313" key="4">
    <source>
        <dbReference type="EMBL" id="MFC0862957.1"/>
    </source>
</evidence>
<feature type="domain" description="Histidine kinase/HSP90-like ATPase" evidence="3">
    <location>
        <begin position="43"/>
        <end position="160"/>
    </location>
</feature>
<comment type="caution">
    <text evidence="4">The sequence shown here is derived from an EMBL/GenBank/DDBJ whole genome shotgun (WGS) entry which is preliminary data.</text>
</comment>
<dbReference type="CDD" id="cd16936">
    <property type="entry name" value="HATPase_RsbW-like"/>
    <property type="match status" value="1"/>
</dbReference>
<dbReference type="Gene3D" id="3.30.565.10">
    <property type="entry name" value="Histidine kinase-like ATPase, C-terminal domain"/>
    <property type="match status" value="1"/>
</dbReference>
<dbReference type="RefSeq" id="WP_394301138.1">
    <property type="nucleotide sequence ID" value="NZ_JBHMQT010000021.1"/>
</dbReference>
<dbReference type="PANTHER" id="PTHR35526:SF3">
    <property type="entry name" value="ANTI-SIGMA-F FACTOR RSBW"/>
    <property type="match status" value="1"/>
</dbReference>
<dbReference type="GO" id="GO:0005524">
    <property type="term" value="F:ATP binding"/>
    <property type="evidence" value="ECO:0007669"/>
    <property type="project" value="UniProtKB-KW"/>
</dbReference>
<dbReference type="InterPro" id="IPR036890">
    <property type="entry name" value="HATPase_C_sf"/>
</dbReference>
<dbReference type="InterPro" id="IPR003594">
    <property type="entry name" value="HATPase_dom"/>
</dbReference>
<reference evidence="4 5" key="1">
    <citation type="submission" date="2024-09" db="EMBL/GenBank/DDBJ databases">
        <authorList>
            <person name="Sun Q."/>
            <person name="Mori K."/>
        </authorList>
    </citation>
    <scope>NUCLEOTIDE SEQUENCE [LARGE SCALE GENOMIC DNA]</scope>
    <source>
        <strain evidence="4 5">TBRC 1851</strain>
    </source>
</reference>
<keyword evidence="1" id="KW-0723">Serine/threonine-protein kinase</keyword>
<evidence type="ECO:0000259" key="3">
    <source>
        <dbReference type="Pfam" id="PF13581"/>
    </source>
</evidence>
<proteinExistence type="predicted"/>
<dbReference type="SUPFAM" id="SSF55874">
    <property type="entry name" value="ATPase domain of HSP90 chaperone/DNA topoisomerase II/histidine kinase"/>
    <property type="match status" value="1"/>
</dbReference>
<keyword evidence="1" id="KW-0808">Transferase</keyword>
<dbReference type="InterPro" id="IPR050267">
    <property type="entry name" value="Anti-sigma-factor_SerPK"/>
</dbReference>
<name>A0ABV6U4P1_9ACTN</name>
<keyword evidence="4" id="KW-0547">Nucleotide-binding</keyword>
<evidence type="ECO:0000313" key="5">
    <source>
        <dbReference type="Proteomes" id="UP001589870"/>
    </source>
</evidence>
<organism evidence="4 5">
    <name type="scientific">Sphaerimonospora cavernae</name>
    <dbReference type="NCBI Taxonomy" id="1740611"/>
    <lineage>
        <taxon>Bacteria</taxon>
        <taxon>Bacillati</taxon>
        <taxon>Actinomycetota</taxon>
        <taxon>Actinomycetes</taxon>
        <taxon>Streptosporangiales</taxon>
        <taxon>Streptosporangiaceae</taxon>
        <taxon>Sphaerimonospora</taxon>
    </lineage>
</organism>
<evidence type="ECO:0000256" key="1">
    <source>
        <dbReference type="ARBA" id="ARBA00022527"/>
    </source>
</evidence>
<keyword evidence="5" id="KW-1185">Reference proteome</keyword>
<accession>A0ABV6U4P1</accession>
<feature type="region of interest" description="Disordered" evidence="2">
    <location>
        <begin position="13"/>
        <end position="37"/>
    </location>
</feature>
<protein>
    <submittedName>
        <fullName evidence="4">ATP-binding protein</fullName>
    </submittedName>
</protein>
<dbReference type="PANTHER" id="PTHR35526">
    <property type="entry name" value="ANTI-SIGMA-F FACTOR RSBW-RELATED"/>
    <property type="match status" value="1"/>
</dbReference>
<sequence>MIEAAEAVETVEGLKSVKPRTPPVAGRGASERDGPVLGEKWIPRDPQCLASVRRFVSDVAADWGAGEDVPEIAELLASELVTNAITHGSVGVPETSRIRVTISRECRLLVVDVHDSCSALPQPRQARDYDLRGRGLAIVQMFSHRWGWELTPYGKSVWFQLVAWPAL</sequence>
<evidence type="ECO:0000256" key="2">
    <source>
        <dbReference type="SAM" id="MobiDB-lite"/>
    </source>
</evidence>
<dbReference type="Proteomes" id="UP001589870">
    <property type="component" value="Unassembled WGS sequence"/>
</dbReference>
<dbReference type="EMBL" id="JBHMQT010000021">
    <property type="protein sequence ID" value="MFC0862957.1"/>
    <property type="molecule type" value="Genomic_DNA"/>
</dbReference>
<gene>
    <name evidence="4" type="ORF">ACFHYQ_11700</name>
</gene>
<keyword evidence="1" id="KW-0418">Kinase</keyword>
<dbReference type="Pfam" id="PF13581">
    <property type="entry name" value="HATPase_c_2"/>
    <property type="match status" value="1"/>
</dbReference>
<keyword evidence="4" id="KW-0067">ATP-binding</keyword>